<organism evidence="5 6">
    <name type="scientific">Rhizophagus irregularis (strain DAOM 197198w)</name>
    <name type="common">Glomus intraradices</name>
    <dbReference type="NCBI Taxonomy" id="1432141"/>
    <lineage>
        <taxon>Eukaryota</taxon>
        <taxon>Fungi</taxon>
        <taxon>Fungi incertae sedis</taxon>
        <taxon>Mucoromycota</taxon>
        <taxon>Glomeromycotina</taxon>
        <taxon>Glomeromycetes</taxon>
        <taxon>Glomerales</taxon>
        <taxon>Glomeraceae</taxon>
        <taxon>Rhizophagus</taxon>
    </lineage>
</organism>
<dbReference type="SMR" id="A0A015I9R1"/>
<dbReference type="Gene3D" id="2.120.10.80">
    <property type="entry name" value="Kelch-type beta propeller"/>
    <property type="match status" value="2"/>
</dbReference>
<keyword evidence="1" id="KW-0880">Kelch repeat</keyword>
<dbReference type="Pfam" id="PF24681">
    <property type="entry name" value="Kelch_KLHDC2_KLHL20_DRC7"/>
    <property type="match status" value="1"/>
</dbReference>
<dbReference type="PANTHER" id="PTHR46228">
    <property type="entry name" value="KELCH DOMAIN-CONTAINING PROTEIN"/>
    <property type="match status" value="1"/>
</dbReference>
<feature type="compositionally biased region" description="Basic and acidic residues" evidence="3">
    <location>
        <begin position="406"/>
        <end position="422"/>
    </location>
</feature>
<reference evidence="5 6" key="1">
    <citation type="submission" date="2014-02" db="EMBL/GenBank/DDBJ databases">
        <title>Single nucleus genome sequencing reveals high similarity among nuclei of an endomycorrhizal fungus.</title>
        <authorList>
            <person name="Lin K."/>
            <person name="Geurts R."/>
            <person name="Zhang Z."/>
            <person name="Limpens E."/>
            <person name="Saunders D.G."/>
            <person name="Mu D."/>
            <person name="Pang E."/>
            <person name="Cao H."/>
            <person name="Cha H."/>
            <person name="Lin T."/>
            <person name="Zhou Q."/>
            <person name="Shang Y."/>
            <person name="Li Y."/>
            <person name="Ivanov S."/>
            <person name="Sharma T."/>
            <person name="Velzen R.V."/>
            <person name="Ruijter N.D."/>
            <person name="Aanen D.K."/>
            <person name="Win J."/>
            <person name="Kamoun S."/>
            <person name="Bisseling T."/>
            <person name="Huang S."/>
        </authorList>
    </citation>
    <scope>NUCLEOTIDE SEQUENCE [LARGE SCALE GENOMIC DNA]</scope>
    <source>
        <strain evidence="6">DAOM197198w</strain>
    </source>
</reference>
<dbReference type="EMBL" id="JEMT01028696">
    <property type="protein sequence ID" value="EXX53937.1"/>
    <property type="molecule type" value="Genomic_DNA"/>
</dbReference>
<feature type="region of interest" description="Disordered" evidence="3">
    <location>
        <begin position="397"/>
        <end position="474"/>
    </location>
</feature>
<evidence type="ECO:0000256" key="1">
    <source>
        <dbReference type="ARBA" id="ARBA00022441"/>
    </source>
</evidence>
<dbReference type="PANTHER" id="PTHR46228:SF2">
    <property type="entry name" value="KELCH REPEAT PROTEIN (AFU_ORTHOLOGUE AFUA_4G14350)"/>
    <property type="match status" value="1"/>
</dbReference>
<evidence type="ECO:0000256" key="3">
    <source>
        <dbReference type="SAM" id="MobiDB-lite"/>
    </source>
</evidence>
<dbReference type="InterPro" id="IPR015915">
    <property type="entry name" value="Kelch-typ_b-propeller"/>
</dbReference>
<evidence type="ECO:0000256" key="2">
    <source>
        <dbReference type="ARBA" id="ARBA00022737"/>
    </source>
</evidence>
<dbReference type="SUPFAM" id="SSF117281">
    <property type="entry name" value="Kelch motif"/>
    <property type="match status" value="1"/>
</dbReference>
<dbReference type="OrthoDB" id="432528at2759"/>
<name>A0A015I9R1_RHIIW</name>
<keyword evidence="2" id="KW-0677">Repeat</keyword>
<comment type="caution">
    <text evidence="5">The sequence shown here is derived from an EMBL/GenBank/DDBJ whole genome shotgun (WGS) entry which is preliminary data.</text>
</comment>
<dbReference type="Proteomes" id="UP000022910">
    <property type="component" value="Unassembled WGS sequence"/>
</dbReference>
<dbReference type="InterPro" id="IPR006652">
    <property type="entry name" value="Kelch_1"/>
</dbReference>
<dbReference type="SMART" id="SM00612">
    <property type="entry name" value="Kelch"/>
    <property type="match status" value="2"/>
</dbReference>
<evidence type="ECO:0000313" key="5">
    <source>
        <dbReference type="EMBL" id="EXX53937.1"/>
    </source>
</evidence>
<sequence>MIFLNNSLIYVIFGILLQLLLVVKVYSQILTIKPDLRYDHTATLIRDGLYIIGGATPDGKTPNYPFLFLDVSIPFDTKQLKWHDLSNLSNNDIVPSHQFAAAIKGGADNNTLFLYGGMNLDNNPMSLVYTLNNLSWDTPKINGTPPNGKLFITPVIDYNGLIYLFGGYSTENIYTNDMFILDSINLSWKNVSSINAPSPRIEYSAVFLPNKKIIYMGGQFNNTTLPLSEVYLYDTVNDIWTTQMTGGSIPSARFAFSSVLGLDGQRIIIFGGMNSTHIISEALYVLDLNNYNWYIPSFFEQQLNARAEHKTVLIDKYMVITFGQGYTRDDSDSDILLLDISNNDQYAWTTSFDPTPTIIHSSNIGVVIGVVFGSTFVAILLLIGSYYLRKWYKNKKEQTDTITTPEEEHPREILRIPGEKNTQDQNQQPTSTSQILQISGNTSNSLQNNEMIQEVRDENKGIPTSGEDHREDHP</sequence>
<accession>A0A015I9R1</accession>
<gene>
    <name evidence="5" type="ORF">RirG_239280</name>
</gene>
<feature type="compositionally biased region" description="Basic and acidic residues" evidence="3">
    <location>
        <begin position="453"/>
        <end position="474"/>
    </location>
</feature>
<dbReference type="HOGENOM" id="CLU_019030_2_0_1"/>
<proteinExistence type="predicted"/>
<feature type="transmembrane region" description="Helical" evidence="4">
    <location>
        <begin position="364"/>
        <end position="388"/>
    </location>
</feature>
<protein>
    <submittedName>
        <fullName evidence="5">Kel2p</fullName>
    </submittedName>
</protein>
<keyword evidence="4" id="KW-0812">Transmembrane</keyword>
<keyword evidence="4" id="KW-1133">Transmembrane helix</keyword>
<evidence type="ECO:0000313" key="6">
    <source>
        <dbReference type="Proteomes" id="UP000022910"/>
    </source>
</evidence>
<keyword evidence="4" id="KW-0472">Membrane</keyword>
<dbReference type="AlphaFoldDB" id="A0A015I9R1"/>
<evidence type="ECO:0000256" key="4">
    <source>
        <dbReference type="SAM" id="Phobius"/>
    </source>
</evidence>
<keyword evidence="6" id="KW-1185">Reference proteome</keyword>
<feature type="compositionally biased region" description="Polar residues" evidence="3">
    <location>
        <begin position="423"/>
        <end position="451"/>
    </location>
</feature>